<evidence type="ECO:0000313" key="6">
    <source>
        <dbReference type="EMBL" id="MFC4544664.1"/>
    </source>
</evidence>
<dbReference type="Pfam" id="PF00702">
    <property type="entry name" value="Hydrolase"/>
    <property type="match status" value="1"/>
</dbReference>
<dbReference type="SFLD" id="SFLDG01129">
    <property type="entry name" value="C1.5:_HAD__Beta-PGM__Phosphata"/>
    <property type="match status" value="1"/>
</dbReference>
<dbReference type="GO" id="GO:0044281">
    <property type="term" value="P:small molecule metabolic process"/>
    <property type="evidence" value="ECO:0007669"/>
    <property type="project" value="UniProtKB-ARBA"/>
</dbReference>
<sequence>MTTAVYFDLDGTLCSYAVPFEEQFESTVAPYGEPSEAAYDAYVDRLLDALDSCESEPYRRAFEAVTDRIPLDVTPETLAREYCEVEREASVVSADTRRVLDRVAKTAPIGILTNGDDRQQRSKLEHHGLAEAVDEVIVSNGVDVRKPDRRIFDLAKARLPADDYVYVGDSYEEDVLGARQAGFRTVYVTANDEPADVEAADAVVSSVGDLLEPESLPASIRPTFRTTS</sequence>
<dbReference type="Gene3D" id="3.40.50.1000">
    <property type="entry name" value="HAD superfamily/HAD-like"/>
    <property type="match status" value="1"/>
</dbReference>
<keyword evidence="5" id="KW-0460">Magnesium</keyword>
<dbReference type="EMBL" id="JBHSFA010000012">
    <property type="protein sequence ID" value="MFC4544664.1"/>
    <property type="molecule type" value="Genomic_DNA"/>
</dbReference>
<keyword evidence="7" id="KW-1185">Reference proteome</keyword>
<keyword evidence="3" id="KW-0479">Metal-binding</keyword>
<dbReference type="RefSeq" id="WP_250142214.1">
    <property type="nucleotide sequence ID" value="NZ_JALIQP010000006.1"/>
</dbReference>
<dbReference type="GO" id="GO:0046872">
    <property type="term" value="F:metal ion binding"/>
    <property type="evidence" value="ECO:0007669"/>
    <property type="project" value="UniProtKB-KW"/>
</dbReference>
<proteinExistence type="inferred from homology"/>
<comment type="similarity">
    <text evidence="2">Belongs to the HAD-like hydrolase superfamily.</text>
</comment>
<keyword evidence="4 6" id="KW-0378">Hydrolase</keyword>
<evidence type="ECO:0000256" key="3">
    <source>
        <dbReference type="ARBA" id="ARBA00022723"/>
    </source>
</evidence>
<dbReference type="Proteomes" id="UP001595898">
    <property type="component" value="Unassembled WGS sequence"/>
</dbReference>
<dbReference type="PANTHER" id="PTHR46470">
    <property type="entry name" value="N-ACYLNEURAMINATE-9-PHOSPHATASE"/>
    <property type="match status" value="1"/>
</dbReference>
<evidence type="ECO:0000313" key="7">
    <source>
        <dbReference type="Proteomes" id="UP001595898"/>
    </source>
</evidence>
<dbReference type="PANTHER" id="PTHR46470:SF2">
    <property type="entry name" value="GLYCERALDEHYDE 3-PHOSPHATE PHOSPHATASE"/>
    <property type="match status" value="1"/>
</dbReference>
<dbReference type="AlphaFoldDB" id="A0ABD5PXE7"/>
<dbReference type="InterPro" id="IPR051400">
    <property type="entry name" value="HAD-like_hydrolase"/>
</dbReference>
<comment type="cofactor">
    <cofactor evidence="1">
        <name>Mg(2+)</name>
        <dbReference type="ChEBI" id="CHEBI:18420"/>
    </cofactor>
</comment>
<dbReference type="InterPro" id="IPR023214">
    <property type="entry name" value="HAD_sf"/>
</dbReference>
<evidence type="ECO:0000256" key="1">
    <source>
        <dbReference type="ARBA" id="ARBA00001946"/>
    </source>
</evidence>
<dbReference type="NCBIfam" id="TIGR01549">
    <property type="entry name" value="HAD-SF-IA-v1"/>
    <property type="match status" value="1"/>
</dbReference>
<reference evidence="6 7" key="1">
    <citation type="journal article" date="2019" name="Int. J. Syst. Evol. Microbiol.">
        <title>The Global Catalogue of Microorganisms (GCM) 10K type strain sequencing project: providing services to taxonomists for standard genome sequencing and annotation.</title>
        <authorList>
            <consortium name="The Broad Institute Genomics Platform"/>
            <consortium name="The Broad Institute Genome Sequencing Center for Infectious Disease"/>
            <person name="Wu L."/>
            <person name="Ma J."/>
        </authorList>
    </citation>
    <scope>NUCLEOTIDE SEQUENCE [LARGE SCALE GENOMIC DNA]</scope>
    <source>
        <strain evidence="6 7">WLHS5</strain>
    </source>
</reference>
<protein>
    <submittedName>
        <fullName evidence="6">HAD family hydrolase</fullName>
        <ecNumber evidence="6">3.1.3.-</ecNumber>
    </submittedName>
</protein>
<dbReference type="InterPro" id="IPR036412">
    <property type="entry name" value="HAD-like_sf"/>
</dbReference>
<dbReference type="SFLD" id="SFLDS00003">
    <property type="entry name" value="Haloacid_Dehalogenase"/>
    <property type="match status" value="1"/>
</dbReference>
<evidence type="ECO:0000256" key="2">
    <source>
        <dbReference type="ARBA" id="ARBA00007958"/>
    </source>
</evidence>
<comment type="caution">
    <text evidence="6">The sequence shown here is derived from an EMBL/GenBank/DDBJ whole genome shotgun (WGS) entry which is preliminary data.</text>
</comment>
<organism evidence="6 7">
    <name type="scientific">Halosolutus amylolyticus</name>
    <dbReference type="NCBI Taxonomy" id="2932267"/>
    <lineage>
        <taxon>Archaea</taxon>
        <taxon>Methanobacteriati</taxon>
        <taxon>Methanobacteriota</taxon>
        <taxon>Stenosarchaea group</taxon>
        <taxon>Halobacteria</taxon>
        <taxon>Halobacteriales</taxon>
        <taxon>Natrialbaceae</taxon>
        <taxon>Halosolutus</taxon>
    </lineage>
</organism>
<dbReference type="SUPFAM" id="SSF56784">
    <property type="entry name" value="HAD-like"/>
    <property type="match status" value="1"/>
</dbReference>
<name>A0ABD5PXE7_9EURY</name>
<dbReference type="InterPro" id="IPR006439">
    <property type="entry name" value="HAD-SF_hydro_IA"/>
</dbReference>
<dbReference type="EC" id="3.1.3.-" evidence="6"/>
<evidence type="ECO:0000256" key="5">
    <source>
        <dbReference type="ARBA" id="ARBA00022842"/>
    </source>
</evidence>
<gene>
    <name evidence="6" type="ORF">ACFO5R_22275</name>
</gene>
<dbReference type="GO" id="GO:0016787">
    <property type="term" value="F:hydrolase activity"/>
    <property type="evidence" value="ECO:0007669"/>
    <property type="project" value="UniProtKB-KW"/>
</dbReference>
<accession>A0ABD5PXE7</accession>
<evidence type="ECO:0000256" key="4">
    <source>
        <dbReference type="ARBA" id="ARBA00022801"/>
    </source>
</evidence>
<dbReference type="Gene3D" id="1.20.120.710">
    <property type="entry name" value="Haloacid dehalogenase hydrolase-like domain"/>
    <property type="match status" value="1"/>
</dbReference>